<reference evidence="1 2" key="1">
    <citation type="submission" date="2016-03" db="EMBL/GenBank/DDBJ databases">
        <authorList>
            <person name="Ploux O."/>
        </authorList>
    </citation>
    <scope>NUCLEOTIDE SEQUENCE [LARGE SCALE GENOMIC DNA]</scope>
    <source>
        <strain evidence="1 2">R-45370</strain>
    </source>
</reference>
<dbReference type="OrthoDB" id="5401788at2"/>
<dbReference type="GO" id="GO:0016779">
    <property type="term" value="F:nucleotidyltransferase activity"/>
    <property type="evidence" value="ECO:0007669"/>
    <property type="project" value="UniProtKB-KW"/>
</dbReference>
<sequence length="217" mass="24842">MVNWLKPFHIVLIVLIIGNNNVNGREFERAILEQIQLRFGPEARQRIETWENLIGKGADMPEMEKLKSVNDFFNQNTAFIDDSILWQKSDYWATPIEFLLKGAGDCEDYSIAKYYTLLEMGIAENKMRITYVKSLTLNQAHMVLTYYESPQAIPFVLDNLLASIMPATERTDLLPVYSFNGSSLWLAKNKASGNPAGNSENLSLWQDLKQRALELPF</sequence>
<dbReference type="Pfam" id="PF06035">
    <property type="entry name" value="Peptidase_C93"/>
    <property type="match status" value="1"/>
</dbReference>
<dbReference type="Gene3D" id="3.10.620.30">
    <property type="match status" value="1"/>
</dbReference>
<dbReference type="PANTHER" id="PTHR39327">
    <property type="match status" value="1"/>
</dbReference>
<protein>
    <submittedName>
        <fullName evidence="1">Sulfate adenylyltransferase</fullName>
    </submittedName>
</protein>
<accession>A0A177NRE0</accession>
<dbReference type="EMBL" id="LUUI01000044">
    <property type="protein sequence ID" value="OAI20442.1"/>
    <property type="molecule type" value="Genomic_DNA"/>
</dbReference>
<dbReference type="InterPro" id="IPR010319">
    <property type="entry name" value="Transglutaminase-like_Cys_pept"/>
</dbReference>
<dbReference type="RefSeq" id="WP_066977711.1">
    <property type="nucleotide sequence ID" value="NZ_LUUI01000044.1"/>
</dbReference>
<evidence type="ECO:0000313" key="2">
    <source>
        <dbReference type="Proteomes" id="UP000078476"/>
    </source>
</evidence>
<keyword evidence="2" id="KW-1185">Reference proteome</keyword>
<keyword evidence="1" id="KW-0548">Nucleotidyltransferase</keyword>
<dbReference type="InterPro" id="IPR038765">
    <property type="entry name" value="Papain-like_cys_pep_sf"/>
</dbReference>
<dbReference type="STRING" id="980561.A1359_02980"/>
<gene>
    <name evidence="1" type="ORF">A1359_02980</name>
</gene>
<dbReference type="SUPFAM" id="SSF54001">
    <property type="entry name" value="Cysteine proteinases"/>
    <property type="match status" value="1"/>
</dbReference>
<organism evidence="1 2">
    <name type="scientific">Methylomonas lenta</name>
    <dbReference type="NCBI Taxonomy" id="980561"/>
    <lineage>
        <taxon>Bacteria</taxon>
        <taxon>Pseudomonadati</taxon>
        <taxon>Pseudomonadota</taxon>
        <taxon>Gammaproteobacteria</taxon>
        <taxon>Methylococcales</taxon>
        <taxon>Methylococcaceae</taxon>
        <taxon>Methylomonas</taxon>
    </lineage>
</organism>
<comment type="caution">
    <text evidence="1">The sequence shown here is derived from an EMBL/GenBank/DDBJ whole genome shotgun (WGS) entry which is preliminary data.</text>
</comment>
<dbReference type="AlphaFoldDB" id="A0A177NRE0"/>
<dbReference type="Proteomes" id="UP000078476">
    <property type="component" value="Unassembled WGS sequence"/>
</dbReference>
<evidence type="ECO:0000313" key="1">
    <source>
        <dbReference type="EMBL" id="OAI20442.1"/>
    </source>
</evidence>
<name>A0A177NRE0_9GAMM</name>
<keyword evidence="1" id="KW-0808">Transferase</keyword>
<proteinExistence type="predicted"/>
<dbReference type="PANTHER" id="PTHR39327:SF1">
    <property type="entry name" value="BLR5470 PROTEIN"/>
    <property type="match status" value="1"/>
</dbReference>